<gene>
    <name evidence="2" type="ORF">FA13DRAFT_1728330</name>
</gene>
<reference evidence="2 3" key="1">
    <citation type="journal article" date="2019" name="Nat. Ecol. Evol.">
        <title>Megaphylogeny resolves global patterns of mushroom evolution.</title>
        <authorList>
            <person name="Varga T."/>
            <person name="Krizsan K."/>
            <person name="Foldi C."/>
            <person name="Dima B."/>
            <person name="Sanchez-Garcia M."/>
            <person name="Sanchez-Ramirez S."/>
            <person name="Szollosi G.J."/>
            <person name="Szarkandi J.G."/>
            <person name="Papp V."/>
            <person name="Albert L."/>
            <person name="Andreopoulos W."/>
            <person name="Angelini C."/>
            <person name="Antonin V."/>
            <person name="Barry K.W."/>
            <person name="Bougher N.L."/>
            <person name="Buchanan P."/>
            <person name="Buyck B."/>
            <person name="Bense V."/>
            <person name="Catcheside P."/>
            <person name="Chovatia M."/>
            <person name="Cooper J."/>
            <person name="Damon W."/>
            <person name="Desjardin D."/>
            <person name="Finy P."/>
            <person name="Geml J."/>
            <person name="Haridas S."/>
            <person name="Hughes K."/>
            <person name="Justo A."/>
            <person name="Karasinski D."/>
            <person name="Kautmanova I."/>
            <person name="Kiss B."/>
            <person name="Kocsube S."/>
            <person name="Kotiranta H."/>
            <person name="LaButti K.M."/>
            <person name="Lechner B.E."/>
            <person name="Liimatainen K."/>
            <person name="Lipzen A."/>
            <person name="Lukacs Z."/>
            <person name="Mihaltcheva S."/>
            <person name="Morgado L.N."/>
            <person name="Niskanen T."/>
            <person name="Noordeloos M.E."/>
            <person name="Ohm R.A."/>
            <person name="Ortiz-Santana B."/>
            <person name="Ovrebo C."/>
            <person name="Racz N."/>
            <person name="Riley R."/>
            <person name="Savchenko A."/>
            <person name="Shiryaev A."/>
            <person name="Soop K."/>
            <person name="Spirin V."/>
            <person name="Szebenyi C."/>
            <person name="Tomsovsky M."/>
            <person name="Tulloss R.E."/>
            <person name="Uehling J."/>
            <person name="Grigoriev I.V."/>
            <person name="Vagvolgyi C."/>
            <person name="Papp T."/>
            <person name="Martin F.M."/>
            <person name="Miettinen O."/>
            <person name="Hibbett D.S."/>
            <person name="Nagy L.G."/>
        </authorList>
    </citation>
    <scope>NUCLEOTIDE SEQUENCE [LARGE SCALE GENOMIC DNA]</scope>
    <source>
        <strain evidence="2 3">FP101781</strain>
    </source>
</reference>
<evidence type="ECO:0000313" key="2">
    <source>
        <dbReference type="EMBL" id="TEB35511.1"/>
    </source>
</evidence>
<comment type="caution">
    <text evidence="2">The sequence shown here is derived from an EMBL/GenBank/DDBJ whole genome shotgun (WGS) entry which is preliminary data.</text>
</comment>
<evidence type="ECO:0000256" key="1">
    <source>
        <dbReference type="SAM" id="MobiDB-lite"/>
    </source>
</evidence>
<sequence>ESKMNEIRKRLAELDGVTGDVGRDKRVQRKKQQRSDKRRIDYQVHAEGGQTHSLDEREKRKGVGNEVCRGRQQRDQRADAKTNSKRRPQKSKQATCVRVCVKGNESDDDNKDQKRSDERLRLDKKEDPEVYEERERRSMRG</sequence>
<evidence type="ECO:0000313" key="3">
    <source>
        <dbReference type="Proteomes" id="UP000298030"/>
    </source>
</evidence>
<dbReference type="EMBL" id="QPFP01000007">
    <property type="protein sequence ID" value="TEB35511.1"/>
    <property type="molecule type" value="Genomic_DNA"/>
</dbReference>
<organism evidence="2 3">
    <name type="scientific">Coprinellus micaceus</name>
    <name type="common">Glistening ink-cap mushroom</name>
    <name type="synonym">Coprinus micaceus</name>
    <dbReference type="NCBI Taxonomy" id="71717"/>
    <lineage>
        <taxon>Eukaryota</taxon>
        <taxon>Fungi</taxon>
        <taxon>Dikarya</taxon>
        <taxon>Basidiomycota</taxon>
        <taxon>Agaricomycotina</taxon>
        <taxon>Agaricomycetes</taxon>
        <taxon>Agaricomycetidae</taxon>
        <taxon>Agaricales</taxon>
        <taxon>Agaricineae</taxon>
        <taxon>Psathyrellaceae</taxon>
        <taxon>Coprinellus</taxon>
    </lineage>
</organism>
<proteinExistence type="predicted"/>
<accession>A0A4Y7TNH6</accession>
<feature type="non-terminal residue" evidence="2">
    <location>
        <position position="1"/>
    </location>
</feature>
<protein>
    <submittedName>
        <fullName evidence="2">Uncharacterized protein</fullName>
    </submittedName>
</protein>
<dbReference type="AlphaFoldDB" id="A0A4Y7TNH6"/>
<feature type="compositionally biased region" description="Basic and acidic residues" evidence="1">
    <location>
        <begin position="33"/>
        <end position="44"/>
    </location>
</feature>
<feature type="compositionally biased region" description="Basic and acidic residues" evidence="1">
    <location>
        <begin position="111"/>
        <end position="141"/>
    </location>
</feature>
<dbReference type="Proteomes" id="UP000298030">
    <property type="component" value="Unassembled WGS sequence"/>
</dbReference>
<feature type="region of interest" description="Disordered" evidence="1">
    <location>
        <begin position="17"/>
        <end position="141"/>
    </location>
</feature>
<feature type="compositionally biased region" description="Basic and acidic residues" evidence="1">
    <location>
        <begin position="53"/>
        <end position="82"/>
    </location>
</feature>
<keyword evidence="3" id="KW-1185">Reference proteome</keyword>
<name>A0A4Y7TNH6_COPMI</name>